<dbReference type="InterPro" id="IPR027417">
    <property type="entry name" value="P-loop_NTPase"/>
</dbReference>
<gene>
    <name evidence="5" type="ORF">EXY23_20915</name>
</gene>
<evidence type="ECO:0000313" key="5">
    <source>
        <dbReference type="EMBL" id="TCZ55793.1"/>
    </source>
</evidence>
<protein>
    <submittedName>
        <fullName evidence="5">Type IV secretion system protein VirB4</fullName>
    </submittedName>
</protein>
<evidence type="ECO:0000256" key="2">
    <source>
        <dbReference type="ARBA" id="ARBA00022741"/>
    </source>
</evidence>
<dbReference type="AlphaFoldDB" id="A0A4R4D7M2"/>
<keyword evidence="3" id="KW-0067">ATP-binding</keyword>
<comment type="caution">
    <text evidence="5">The sequence shown here is derived from an EMBL/GenBank/DDBJ whole genome shotgun (WGS) entry which is preliminary data.</text>
</comment>
<dbReference type="PANTHER" id="PTHR30121">
    <property type="entry name" value="UNCHARACTERIZED PROTEIN YJGR-RELATED"/>
    <property type="match status" value="1"/>
</dbReference>
<keyword evidence="6" id="KW-1185">Reference proteome</keyword>
<dbReference type="SUPFAM" id="SSF52540">
    <property type="entry name" value="P-loop containing nucleoside triphosphate hydrolases"/>
    <property type="match status" value="1"/>
</dbReference>
<evidence type="ECO:0000313" key="6">
    <source>
        <dbReference type="Proteomes" id="UP000295023"/>
    </source>
</evidence>
<comment type="similarity">
    <text evidence="1">Belongs to the TrbE/VirB4 family.</text>
</comment>
<dbReference type="RefSeq" id="WP_132294181.1">
    <property type="nucleotide sequence ID" value="NZ_SKBM01000025.1"/>
</dbReference>
<dbReference type="Pfam" id="PF03135">
    <property type="entry name" value="CagE_TrbE_VirB"/>
    <property type="match status" value="1"/>
</dbReference>
<dbReference type="GO" id="GO:0005524">
    <property type="term" value="F:ATP binding"/>
    <property type="evidence" value="ECO:0007669"/>
    <property type="project" value="UniProtKB-KW"/>
</dbReference>
<evidence type="ECO:0000259" key="4">
    <source>
        <dbReference type="Pfam" id="PF03135"/>
    </source>
</evidence>
<dbReference type="OrthoDB" id="9816422at2"/>
<dbReference type="Gene3D" id="3.40.50.300">
    <property type="entry name" value="P-loop containing nucleotide triphosphate hydrolases"/>
    <property type="match status" value="1"/>
</dbReference>
<accession>A0A4R4D7M2</accession>
<reference evidence="5 6" key="1">
    <citation type="submission" date="2019-03" db="EMBL/GenBank/DDBJ databases">
        <title>Paracraurococcus aquatilis NE82 genome sequence.</title>
        <authorList>
            <person name="Zhao Y."/>
            <person name="Du Z."/>
        </authorList>
    </citation>
    <scope>NUCLEOTIDE SEQUENCE [LARGE SCALE GENOMIC DNA]</scope>
    <source>
        <strain evidence="5 6">NE82</strain>
    </source>
</reference>
<proteinExistence type="inferred from homology"/>
<dbReference type="InterPro" id="IPR051162">
    <property type="entry name" value="T4SS_component"/>
</dbReference>
<organism evidence="5 6">
    <name type="scientific">Roseicella aquatilis</name>
    <dbReference type="NCBI Taxonomy" id="2527868"/>
    <lineage>
        <taxon>Bacteria</taxon>
        <taxon>Pseudomonadati</taxon>
        <taxon>Pseudomonadota</taxon>
        <taxon>Alphaproteobacteria</taxon>
        <taxon>Acetobacterales</taxon>
        <taxon>Roseomonadaceae</taxon>
        <taxon>Roseicella</taxon>
    </lineage>
</organism>
<keyword evidence="2" id="KW-0547">Nucleotide-binding</keyword>
<dbReference type="InterPro" id="IPR018145">
    <property type="entry name" value="CagE_TrbE_VirB_cntrl_dom"/>
</dbReference>
<feature type="domain" description="CagE TrbE VirB component of type IV transporter system central" evidence="4">
    <location>
        <begin position="178"/>
        <end position="375"/>
    </location>
</feature>
<dbReference type="Proteomes" id="UP000295023">
    <property type="component" value="Unassembled WGS sequence"/>
</dbReference>
<name>A0A4R4D7M2_9PROT</name>
<dbReference type="PANTHER" id="PTHR30121:SF12">
    <property type="entry name" value="TYPE IV SECRETION SYSTEM PROTEIN CAGE"/>
    <property type="match status" value="1"/>
</dbReference>
<evidence type="ECO:0000256" key="1">
    <source>
        <dbReference type="ARBA" id="ARBA00006512"/>
    </source>
</evidence>
<sequence length="802" mass="88524">MSAPFERAGTRYVRHFGHVTDGTVLMDDGTVCGVIAIAGFPYEMADPRTLNGQHALRAAILRAMADDDIQIYEHLVQHDAVPEVAGGPLERRGYAAELYRDYEASCLKGLREATWLLTILVRPRLTVPGMRGLLGMQPRSEDLKRARRAGPNLDQRLNKLEDRISGCLAALAPYQPRRLGIRIEKGVSFSEIAEAHRLVVYARWMPVPLVEPGDLGASIYTDRVICGTAGFEVQLPGGGRRFGTMLGYRVYPNRWRVGMADQLIGLPCRFTLTNSFLFHSRAKAGDKLAQRLRRMENAGDRAHSLKEELTEAMDEVDRGEHVLGEHLFSLAIHTERWEDLEPAAAAARAKVTDMGAVVATEDMAMEGAFFAQLPGSPGFLRARAGAVSSSAFAAMSSMHAHPKGEPKHHWKRPLFRLRTTGGTAFDFGFHLRDVGHKLLIGPNGSGKTVFLGFCLALLDVLVGAQGGTQTGTQLLFDKDGANETVVRAMGGRYARLLRGEDSGAAPLRALPNDETSRAWLQQFITGLIMADGRGALTPEDARRLATGIAFIMRLPVPMRSIAGLREFLGYSDALGAGARLERWCRGGALGWAFDGDIDLIEFDHRIAGVDPTAIMTDETVMPPLAAYLLHRANSVMDGRRAVLWADEFRAYLPDARFARGFEDFALTGRKKNWSLCVATQQPEHILEHPIGASLIGQCKTRVLFRNPDARRGPYRDGLGCTEREFRAVSEDMLAGPHSVLIKREERSVLCRFDLSEMPQHIPILSGTERSVRLLRDVIARVGTDDPAVWLEEFRRRLPEAAA</sequence>
<evidence type="ECO:0000256" key="3">
    <source>
        <dbReference type="ARBA" id="ARBA00022840"/>
    </source>
</evidence>
<dbReference type="EMBL" id="SKBM01000025">
    <property type="protein sequence ID" value="TCZ55793.1"/>
    <property type="molecule type" value="Genomic_DNA"/>
</dbReference>